<organism evidence="2">
    <name type="scientific">Taenia crassiceps</name>
    <dbReference type="NCBI Taxonomy" id="6207"/>
    <lineage>
        <taxon>Eukaryota</taxon>
        <taxon>Metazoa</taxon>
        <taxon>Spiralia</taxon>
        <taxon>Lophotrochozoa</taxon>
        <taxon>Platyhelminthes</taxon>
        <taxon>Cestoda</taxon>
        <taxon>Eucestoda</taxon>
        <taxon>Cyclophyllidea</taxon>
        <taxon>Taeniidae</taxon>
        <taxon>Taenia</taxon>
    </lineage>
</organism>
<sequence length="611" mass="66504">MMKFCFHLCLSQGMQKWQVAYFHESPPPCPPPSRWVWISKNGGLRRGRSQPGSAPRFAQICPSLVPTLSPRSQPSPPAQTCSGWCSPLWSPPWPHRKTRAPHPYGLPPATGAYARAGVVKTMSGGRAGFRYRSSVDNEDPSAVLILSSPSWNAHRLASRPLGPSEWRRGGHMSSARICGFLSQRLPAQSVSPGLSSAEGQEAEGKWLRSGVCLFYTEAPKFHLPRLKAVLRSQTPLTSYSWEPFFPSPLRPHPPSQVRSGKSPAAGGFLVSAVSRLHVFRPPSPQHRLAFSSPPPPELTSLCNSELPPYLSPPSGLSSKLNIRPLQAYLSGGFAQCLSVSVNGDCRLDSSKWLRVGELVGGCAAVLLNTNLSMNPVLLLLYTYLQSFTFLCTLLPAPTPRQGAGERGSEADPPFFLSFLIWECGQAFLLEQRLRALIRFLGCVLASPNTRDSKKKKKFQIAGQSPGSHPLTLGTGSTLNQVRMFARLLCLSRQPAPPLRPGSPPALHPQSWLAVPHAEGQSLPPLHRMSILGHLRQQVSTAGPCCSGGGTISEILPGRGLGDPLRSQMSTLIGERCMPRRGLKAWGVELTTERPQRALGRASPPFQFRPVT</sequence>
<reference evidence="2" key="1">
    <citation type="journal article" date="2004" name="Parasitology">
        <title>Differential expression of AP-1 transcription factor genes c-fos and c-jun in the helminth parasites Taenia crassiceps and Taenia solium.</title>
        <authorList>
            <person name="Morales-Montor J."/>
            <person name="Escobedo G."/>
            <person name="Rodriguez-Dorantes M."/>
            <person name="Tellez-Ascencio N."/>
            <person name="Cerbon M.A."/>
            <person name="Larralde C."/>
        </authorList>
    </citation>
    <scope>NUCLEOTIDE SEQUENCE</scope>
    <source>
        <tissue evidence="2">Cysticerci</tissue>
    </source>
</reference>
<proteinExistence type="evidence at transcript level"/>
<accession>Q6T526</accession>
<name>Q6T526_9CEST</name>
<dbReference type="EMBL" id="AY436615">
    <property type="protein sequence ID" value="AAS88554.1"/>
    <property type="molecule type" value="mRNA"/>
</dbReference>
<evidence type="ECO:0000256" key="1">
    <source>
        <dbReference type="SAM" id="MobiDB-lite"/>
    </source>
</evidence>
<evidence type="ECO:0000313" key="2">
    <source>
        <dbReference type="EMBL" id="AAS88554.1"/>
    </source>
</evidence>
<protein>
    <submittedName>
        <fullName evidence="2">C-fos</fullName>
    </submittedName>
</protein>
<dbReference type="AlphaFoldDB" id="Q6T526"/>
<feature type="region of interest" description="Disordered" evidence="1">
    <location>
        <begin position="454"/>
        <end position="473"/>
    </location>
</feature>